<evidence type="ECO:0000256" key="2">
    <source>
        <dbReference type="ARBA" id="ARBA00022525"/>
    </source>
</evidence>
<proteinExistence type="predicted"/>
<dbReference type="Pfam" id="PF03022">
    <property type="entry name" value="MRJP"/>
    <property type="match status" value="1"/>
</dbReference>
<dbReference type="RefSeq" id="WP_238247638.1">
    <property type="nucleotide sequence ID" value="NZ_BPQX01000012.1"/>
</dbReference>
<evidence type="ECO:0000313" key="5">
    <source>
        <dbReference type="EMBL" id="MDQ0443667.1"/>
    </source>
</evidence>
<protein>
    <submittedName>
        <fullName evidence="5">Sugar lactone lactonase YvrE</fullName>
    </submittedName>
</protein>
<name>A0ABU0HNZ2_9HYPH</name>
<evidence type="ECO:0000256" key="3">
    <source>
        <dbReference type="SAM" id="MobiDB-lite"/>
    </source>
</evidence>
<evidence type="ECO:0000313" key="6">
    <source>
        <dbReference type="Proteomes" id="UP001236369"/>
    </source>
</evidence>
<gene>
    <name evidence="5" type="ORF">QO016_003172</name>
</gene>
<evidence type="ECO:0000256" key="4">
    <source>
        <dbReference type="SAM" id="SignalP"/>
    </source>
</evidence>
<feature type="chain" id="PRO_5045762919" evidence="4">
    <location>
        <begin position="29"/>
        <end position="409"/>
    </location>
</feature>
<reference evidence="5 6" key="1">
    <citation type="submission" date="2023-07" db="EMBL/GenBank/DDBJ databases">
        <title>Genomic Encyclopedia of Type Strains, Phase IV (KMG-IV): sequencing the most valuable type-strain genomes for metagenomic binning, comparative biology and taxonomic classification.</title>
        <authorList>
            <person name="Goeker M."/>
        </authorList>
    </citation>
    <scope>NUCLEOTIDE SEQUENCE [LARGE SCALE GENOMIC DNA]</scope>
    <source>
        <strain evidence="5 6">DSM 19562</strain>
    </source>
</reference>
<keyword evidence="2" id="KW-0964">Secreted</keyword>
<feature type="region of interest" description="Disordered" evidence="3">
    <location>
        <begin position="388"/>
        <end position="409"/>
    </location>
</feature>
<feature type="signal peptide" evidence="4">
    <location>
        <begin position="1"/>
        <end position="28"/>
    </location>
</feature>
<dbReference type="Proteomes" id="UP001236369">
    <property type="component" value="Unassembled WGS sequence"/>
</dbReference>
<dbReference type="InterPro" id="IPR017996">
    <property type="entry name" value="MRJP/yellow-related"/>
</dbReference>
<sequence length="409" mass="42973">MKSSTGIRAGLALSLLSGAAALPHPAAAQEPASVPGAGAQQAKLTKVASFGHQVTGVTVSRDGRIFVNFPRWSEDAPVSVAELKDGKPVPFPDEEWNGYRNARADEVDPKTHFVCVQSVVADGQDRLWVVDAAAPAMAHVIQDGPKLVGIDLKTNKVVKTIPFDTSTVLQASYINDVRISPDGKTAYLTDSGAEGALIVVDLDGGTAKRVLSGHPSTMPDKSVTVQYDGKPLRRPDGRGVAFSADGIALSPDGKTLYWQAIKGKTLYSLPTDALTGWATSSFVPESLSDRTLGGKIATVGENGPADGLMISRKDGRMYVTSPQDNSVKVRDLSASGKGLATLVQDPQLRWPDTFSEGPDGTIYVTTSHIQDSADYKPDAPISLPTELWSITTGPGDVTGSTAPAPGTAR</sequence>
<keyword evidence="4" id="KW-0732">Signal</keyword>
<evidence type="ECO:0000256" key="1">
    <source>
        <dbReference type="ARBA" id="ARBA00004613"/>
    </source>
</evidence>
<dbReference type="PANTHER" id="PTHR10009">
    <property type="entry name" value="PROTEIN YELLOW-RELATED"/>
    <property type="match status" value="1"/>
</dbReference>
<dbReference type="Gene3D" id="2.120.10.30">
    <property type="entry name" value="TolB, C-terminal domain"/>
    <property type="match status" value="1"/>
</dbReference>
<accession>A0ABU0HNZ2</accession>
<dbReference type="EMBL" id="JAUSVV010000007">
    <property type="protein sequence ID" value="MDQ0443667.1"/>
    <property type="molecule type" value="Genomic_DNA"/>
</dbReference>
<comment type="caution">
    <text evidence="5">The sequence shown here is derived from an EMBL/GenBank/DDBJ whole genome shotgun (WGS) entry which is preliminary data.</text>
</comment>
<dbReference type="PANTHER" id="PTHR10009:SF18">
    <property type="entry name" value="PROTEIN YELLOW-LIKE PROTEIN"/>
    <property type="match status" value="1"/>
</dbReference>
<comment type="subcellular location">
    <subcellularLocation>
        <location evidence="1">Secreted</location>
    </subcellularLocation>
</comment>
<organism evidence="5 6">
    <name type="scientific">Methylobacterium persicinum</name>
    <dbReference type="NCBI Taxonomy" id="374426"/>
    <lineage>
        <taxon>Bacteria</taxon>
        <taxon>Pseudomonadati</taxon>
        <taxon>Pseudomonadota</taxon>
        <taxon>Alphaproteobacteria</taxon>
        <taxon>Hyphomicrobiales</taxon>
        <taxon>Methylobacteriaceae</taxon>
        <taxon>Methylobacterium</taxon>
    </lineage>
</organism>
<dbReference type="SUPFAM" id="SSF101898">
    <property type="entry name" value="NHL repeat"/>
    <property type="match status" value="1"/>
</dbReference>
<keyword evidence="6" id="KW-1185">Reference proteome</keyword>
<dbReference type="InterPro" id="IPR011042">
    <property type="entry name" value="6-blade_b-propeller_TolB-like"/>
</dbReference>